<dbReference type="VEuPathDB" id="FungiDB:H257_08020"/>
<dbReference type="PROSITE" id="PS50005">
    <property type="entry name" value="TPR"/>
    <property type="match status" value="1"/>
</dbReference>
<evidence type="ECO:0000256" key="1">
    <source>
        <dbReference type="PROSITE-ProRule" id="PRU00339"/>
    </source>
</evidence>
<sequence length="255" mass="27991">MAASAFSNSTIKVKRMGTLATTRKVCGYRLVDLGGSPPVHVMASMTNQESHNQPPAAPVVLCKRKDFLDTDEAAKSHPNRTYYYRKEADIAKVIDTCTKKLAANPTDATTIAIRGASHMKKMEWAQAVDDFGQVLKLSPTDANAYYKYIAIHSTTECVTEASCYNKQGDFSRAIEDYHFALMKDEQVSNKTKQAKPVTKPPAPVSVASKHLPAENSIASLRRNGGSVPSSMTLGVDVYTKLRERELLDAMTSQLQ</sequence>
<dbReference type="EMBL" id="QUTE01007703">
    <property type="protein sequence ID" value="RHZ28156.1"/>
    <property type="molecule type" value="Genomic_DNA"/>
</dbReference>
<dbReference type="Proteomes" id="UP000266196">
    <property type="component" value="Unassembled WGS sequence"/>
</dbReference>
<dbReference type="AlphaFoldDB" id="A0A397FIU1"/>
<feature type="repeat" description="TPR" evidence="1">
    <location>
        <begin position="108"/>
        <end position="141"/>
    </location>
</feature>
<gene>
    <name evidence="2" type="ORF">DYB31_002268</name>
</gene>
<keyword evidence="1" id="KW-0802">TPR repeat</keyword>
<accession>A0A397FIU1</accession>
<reference evidence="2 3" key="1">
    <citation type="submission" date="2018-08" db="EMBL/GenBank/DDBJ databases">
        <title>Aphanomyces genome sequencing and annotation.</title>
        <authorList>
            <person name="Minardi D."/>
            <person name="Oidtmann B."/>
            <person name="Van Der Giezen M."/>
            <person name="Studholme D.J."/>
        </authorList>
    </citation>
    <scope>NUCLEOTIDE SEQUENCE [LARGE SCALE GENOMIC DNA]</scope>
    <source>
        <strain evidence="2 3">197901</strain>
    </source>
</reference>
<dbReference type="InterPro" id="IPR011990">
    <property type="entry name" value="TPR-like_helical_dom_sf"/>
</dbReference>
<dbReference type="SUPFAM" id="SSF48452">
    <property type="entry name" value="TPR-like"/>
    <property type="match status" value="1"/>
</dbReference>
<evidence type="ECO:0000313" key="3">
    <source>
        <dbReference type="Proteomes" id="UP000266196"/>
    </source>
</evidence>
<dbReference type="SMART" id="SM00028">
    <property type="entry name" value="TPR"/>
    <property type="match status" value="3"/>
</dbReference>
<dbReference type="Gene3D" id="1.25.40.10">
    <property type="entry name" value="Tetratricopeptide repeat domain"/>
    <property type="match status" value="1"/>
</dbReference>
<evidence type="ECO:0000313" key="2">
    <source>
        <dbReference type="EMBL" id="RHZ28156.1"/>
    </source>
</evidence>
<dbReference type="InterPro" id="IPR019734">
    <property type="entry name" value="TPR_rpt"/>
</dbReference>
<proteinExistence type="predicted"/>
<name>A0A397FIU1_APHAT</name>
<comment type="caution">
    <text evidence="2">The sequence shown here is derived from an EMBL/GenBank/DDBJ whole genome shotgun (WGS) entry which is preliminary data.</text>
</comment>
<organism evidence="2 3">
    <name type="scientific">Aphanomyces astaci</name>
    <name type="common">Crayfish plague agent</name>
    <dbReference type="NCBI Taxonomy" id="112090"/>
    <lineage>
        <taxon>Eukaryota</taxon>
        <taxon>Sar</taxon>
        <taxon>Stramenopiles</taxon>
        <taxon>Oomycota</taxon>
        <taxon>Saprolegniomycetes</taxon>
        <taxon>Saprolegniales</taxon>
        <taxon>Verrucalvaceae</taxon>
        <taxon>Aphanomyces</taxon>
    </lineage>
</organism>
<protein>
    <submittedName>
        <fullName evidence="2">Uncharacterized protein</fullName>
    </submittedName>
</protein>